<dbReference type="Pfam" id="PF00512">
    <property type="entry name" value="HisKA"/>
    <property type="match status" value="1"/>
</dbReference>
<dbReference type="PANTHER" id="PTHR45453:SF1">
    <property type="entry name" value="PHOSPHATE REGULON SENSOR PROTEIN PHOR"/>
    <property type="match status" value="1"/>
</dbReference>
<dbReference type="GO" id="GO:0004721">
    <property type="term" value="F:phosphoprotein phosphatase activity"/>
    <property type="evidence" value="ECO:0007669"/>
    <property type="project" value="TreeGrafter"/>
</dbReference>
<dbReference type="SMART" id="SM00387">
    <property type="entry name" value="HATPase_c"/>
    <property type="match status" value="1"/>
</dbReference>
<dbReference type="GO" id="GO:0016036">
    <property type="term" value="P:cellular response to phosphate starvation"/>
    <property type="evidence" value="ECO:0007669"/>
    <property type="project" value="TreeGrafter"/>
</dbReference>
<dbReference type="InterPro" id="IPR036097">
    <property type="entry name" value="HisK_dim/P_sf"/>
</dbReference>
<comment type="caution">
    <text evidence="10">The sequence shown here is derived from an EMBL/GenBank/DDBJ whole genome shotgun (WGS) entry which is preliminary data.</text>
</comment>
<evidence type="ECO:0000256" key="3">
    <source>
        <dbReference type="ARBA" id="ARBA00012438"/>
    </source>
</evidence>
<dbReference type="SUPFAM" id="SSF47384">
    <property type="entry name" value="Homodimeric domain of signal transducing histidine kinase"/>
    <property type="match status" value="1"/>
</dbReference>
<reference evidence="10 11" key="1">
    <citation type="submission" date="2019-08" db="EMBL/GenBank/DDBJ databases">
        <title>In-depth cultivation of the pig gut microbiome towards novel bacterial diversity and tailored functional studies.</title>
        <authorList>
            <person name="Wylensek D."/>
            <person name="Hitch T.C.A."/>
            <person name="Clavel T."/>
        </authorList>
    </citation>
    <scope>NUCLEOTIDE SEQUENCE [LARGE SCALE GENOMIC DNA]</scope>
    <source>
        <strain evidence="10 11">Med78-601-WT-4W-RMD-3</strain>
    </source>
</reference>
<feature type="domain" description="Histidine kinase" evidence="9">
    <location>
        <begin position="144"/>
        <end position="360"/>
    </location>
</feature>
<dbReference type="InterPro" id="IPR036890">
    <property type="entry name" value="HATPase_C_sf"/>
</dbReference>
<keyword evidence="8" id="KW-1133">Transmembrane helix</keyword>
<dbReference type="Gene3D" id="3.30.565.10">
    <property type="entry name" value="Histidine kinase-like ATPase, C-terminal domain"/>
    <property type="match status" value="1"/>
</dbReference>
<keyword evidence="5" id="KW-0808">Transferase</keyword>
<comment type="catalytic activity">
    <reaction evidence="1">
        <text>ATP + protein L-histidine = ADP + protein N-phospho-L-histidine.</text>
        <dbReference type="EC" id="2.7.13.3"/>
    </reaction>
</comment>
<dbReference type="InterPro" id="IPR003594">
    <property type="entry name" value="HATPase_dom"/>
</dbReference>
<evidence type="ECO:0000256" key="4">
    <source>
        <dbReference type="ARBA" id="ARBA00022553"/>
    </source>
</evidence>
<proteinExistence type="predicted"/>
<feature type="transmembrane region" description="Helical" evidence="8">
    <location>
        <begin position="12"/>
        <end position="33"/>
    </location>
</feature>
<gene>
    <name evidence="10" type="ORF">FYJ27_00450</name>
</gene>
<name>A0A844FE03_9FIRM</name>
<sequence>MILKKDTIVKQAFIILLISLIFIFSLTILNNYFFIKQLQSYNIKINEGLISKFIFKSTVVIALVIILNIILFIRVLKYIMKKLEKVSFDIDRIMDGDYSTISNIDEEGILSRLESQFCQMSRRLQLSIDSINIEKEEVKSLVTDISHQIRTPLASIKMFNSLLIEGGLTKGEKEEFLERVKDEVEKLEWLANSLVKISTTESGMIQIKKEKEDVKQTILEAVNGVYLEALEKNIDINMSNLESIYVYHDFRWTKEAIFNILDNAVKYTDENGQINISMEKLETYIKIDIEDNGIGIPSKDIGKIFDRFYRGDSEKAKKAEGSGIGLYLARNILEEQGGGLIVSSEEGQGSKFTILITLQNY</sequence>
<dbReference type="InterPro" id="IPR003661">
    <property type="entry name" value="HisK_dim/P_dom"/>
</dbReference>
<keyword evidence="8" id="KW-0812">Transmembrane</keyword>
<keyword evidence="6 10" id="KW-0418">Kinase</keyword>
<dbReference type="Pfam" id="PF02518">
    <property type="entry name" value="HATPase_c"/>
    <property type="match status" value="1"/>
</dbReference>
<dbReference type="PANTHER" id="PTHR45453">
    <property type="entry name" value="PHOSPHATE REGULON SENSOR PROTEIN PHOR"/>
    <property type="match status" value="1"/>
</dbReference>
<dbReference type="CDD" id="cd00082">
    <property type="entry name" value="HisKA"/>
    <property type="match status" value="1"/>
</dbReference>
<dbReference type="PROSITE" id="PS50109">
    <property type="entry name" value="HIS_KIN"/>
    <property type="match status" value="1"/>
</dbReference>
<accession>A0A844FE03</accession>
<evidence type="ECO:0000313" key="11">
    <source>
        <dbReference type="Proteomes" id="UP000462760"/>
    </source>
</evidence>
<dbReference type="InterPro" id="IPR004358">
    <property type="entry name" value="Sig_transdc_His_kin-like_C"/>
</dbReference>
<evidence type="ECO:0000256" key="6">
    <source>
        <dbReference type="ARBA" id="ARBA00022777"/>
    </source>
</evidence>
<feature type="transmembrane region" description="Helical" evidence="8">
    <location>
        <begin position="53"/>
        <end position="76"/>
    </location>
</feature>
<dbReference type="EMBL" id="VULR01000001">
    <property type="protein sequence ID" value="MSS42208.1"/>
    <property type="molecule type" value="Genomic_DNA"/>
</dbReference>
<dbReference type="CDD" id="cd00075">
    <property type="entry name" value="HATPase"/>
    <property type="match status" value="1"/>
</dbReference>
<evidence type="ECO:0000256" key="2">
    <source>
        <dbReference type="ARBA" id="ARBA00004370"/>
    </source>
</evidence>
<evidence type="ECO:0000256" key="7">
    <source>
        <dbReference type="ARBA" id="ARBA00023012"/>
    </source>
</evidence>
<evidence type="ECO:0000256" key="5">
    <source>
        <dbReference type="ARBA" id="ARBA00022679"/>
    </source>
</evidence>
<keyword evidence="7" id="KW-0902">Two-component regulatory system</keyword>
<protein>
    <recommendedName>
        <fullName evidence="3">histidine kinase</fullName>
        <ecNumber evidence="3">2.7.13.3</ecNumber>
    </recommendedName>
</protein>
<dbReference type="Proteomes" id="UP000462760">
    <property type="component" value="Unassembled WGS sequence"/>
</dbReference>
<evidence type="ECO:0000313" key="10">
    <source>
        <dbReference type="EMBL" id="MSS42208.1"/>
    </source>
</evidence>
<comment type="subcellular location">
    <subcellularLocation>
        <location evidence="2">Membrane</location>
    </subcellularLocation>
</comment>
<keyword evidence="4" id="KW-0597">Phosphoprotein</keyword>
<dbReference type="GO" id="GO:0000155">
    <property type="term" value="F:phosphorelay sensor kinase activity"/>
    <property type="evidence" value="ECO:0007669"/>
    <property type="project" value="InterPro"/>
</dbReference>
<dbReference type="InterPro" id="IPR005467">
    <property type="entry name" value="His_kinase_dom"/>
</dbReference>
<evidence type="ECO:0000256" key="8">
    <source>
        <dbReference type="SAM" id="Phobius"/>
    </source>
</evidence>
<dbReference type="EC" id="2.7.13.3" evidence="3"/>
<dbReference type="FunFam" id="3.30.565.10:FF:000006">
    <property type="entry name" value="Sensor histidine kinase WalK"/>
    <property type="match status" value="1"/>
</dbReference>
<organism evidence="10 11">
    <name type="scientific">Anaerosalibacter bizertensis</name>
    <dbReference type="NCBI Taxonomy" id="932217"/>
    <lineage>
        <taxon>Bacteria</taxon>
        <taxon>Bacillati</taxon>
        <taxon>Bacillota</taxon>
        <taxon>Tissierellia</taxon>
        <taxon>Tissierellales</taxon>
        <taxon>Sporanaerobacteraceae</taxon>
        <taxon>Anaerosalibacter</taxon>
    </lineage>
</organism>
<dbReference type="OrthoDB" id="9813151at2"/>
<dbReference type="InterPro" id="IPR050351">
    <property type="entry name" value="BphY/WalK/GraS-like"/>
</dbReference>
<evidence type="ECO:0000259" key="9">
    <source>
        <dbReference type="PROSITE" id="PS50109"/>
    </source>
</evidence>
<dbReference type="Gene3D" id="1.10.287.130">
    <property type="match status" value="1"/>
</dbReference>
<dbReference type="SMART" id="SM00388">
    <property type="entry name" value="HisKA"/>
    <property type="match status" value="1"/>
</dbReference>
<dbReference type="SUPFAM" id="SSF55874">
    <property type="entry name" value="ATPase domain of HSP90 chaperone/DNA topoisomerase II/histidine kinase"/>
    <property type="match status" value="1"/>
</dbReference>
<keyword evidence="8" id="KW-0472">Membrane</keyword>
<evidence type="ECO:0000256" key="1">
    <source>
        <dbReference type="ARBA" id="ARBA00000085"/>
    </source>
</evidence>
<dbReference type="AlphaFoldDB" id="A0A844FE03"/>
<dbReference type="RefSeq" id="WP_154481458.1">
    <property type="nucleotide sequence ID" value="NZ_VULR01000001.1"/>
</dbReference>
<dbReference type="PRINTS" id="PR00344">
    <property type="entry name" value="BCTRLSENSOR"/>
</dbReference>
<dbReference type="GO" id="GO:0005886">
    <property type="term" value="C:plasma membrane"/>
    <property type="evidence" value="ECO:0007669"/>
    <property type="project" value="TreeGrafter"/>
</dbReference>